<name>A0A495CVS7_9PROT</name>
<dbReference type="InterPro" id="IPR016071">
    <property type="entry name" value="Staphylococal_nuclease_OB-fold"/>
</dbReference>
<keyword evidence="3" id="KW-0540">Nuclease</keyword>
<dbReference type="InterPro" id="IPR035437">
    <property type="entry name" value="SNase_OB-fold_sf"/>
</dbReference>
<reference evidence="3 4" key="1">
    <citation type="submission" date="2018-10" db="EMBL/GenBank/DDBJ databases">
        <title>Genomic Encyclopedia of Type Strains, Phase IV (KMG-IV): sequencing the most valuable type-strain genomes for metagenomic binning, comparative biology and taxonomic classification.</title>
        <authorList>
            <person name="Goeker M."/>
        </authorList>
    </citation>
    <scope>NUCLEOTIDE SEQUENCE [LARGE SCALE GENOMIC DNA]</scope>
    <source>
        <strain evidence="3 4">DSM 4734</strain>
    </source>
</reference>
<keyword evidence="3" id="KW-0255">Endonuclease</keyword>
<keyword evidence="3" id="KW-0378">Hydrolase</keyword>
<dbReference type="Gene3D" id="2.40.50.90">
    <property type="match status" value="1"/>
</dbReference>
<gene>
    <name evidence="3" type="ORF">C7435_3355</name>
</gene>
<organism evidence="3 4">
    <name type="scientific">Maricaulis maris</name>
    <dbReference type="NCBI Taxonomy" id="74318"/>
    <lineage>
        <taxon>Bacteria</taxon>
        <taxon>Pseudomonadati</taxon>
        <taxon>Pseudomonadota</taxon>
        <taxon>Alphaproteobacteria</taxon>
        <taxon>Maricaulales</taxon>
        <taxon>Maricaulaceae</taxon>
        <taxon>Maricaulis</taxon>
    </lineage>
</organism>
<feature type="chain" id="PRO_5019813380" evidence="1">
    <location>
        <begin position="20"/>
        <end position="291"/>
    </location>
</feature>
<keyword evidence="1" id="KW-0732">Signal</keyword>
<feature type="signal peptide" evidence="1">
    <location>
        <begin position="1"/>
        <end position="19"/>
    </location>
</feature>
<sequence length="291" mass="31017">MRGLALSVLCLAACGPSAAVQDANLATVGVESVLIRPQGEAGEHGAFIDMAGALTVRIETPDGPLEVRLAEIDTPVPTAAQAWLADRLAGREVSLVYSGARRDRYDRALAQLVLADVAVPDGAASANVDVPEGGDWLQYRLVEAGLARVMTHADNQAHATPLLAAEAAARAADRGLWADPDHRIRDTHPDARAQDVGTAQIIEGRVLDAVQLNSGRIYLNFGRDYRSDFTIRIDAGDAGAFEAAGLTPERLEGQRVRVRGWLIDENGPMIQLDHPARLELIGEDGEAAMAR</sequence>
<dbReference type="PROSITE" id="PS50830">
    <property type="entry name" value="TNASE_3"/>
    <property type="match status" value="1"/>
</dbReference>
<evidence type="ECO:0000313" key="4">
    <source>
        <dbReference type="Proteomes" id="UP000273675"/>
    </source>
</evidence>
<dbReference type="AlphaFoldDB" id="A0A495CVS7"/>
<dbReference type="EMBL" id="RBIM01000010">
    <property type="protein sequence ID" value="RKQ89495.1"/>
    <property type="molecule type" value="Genomic_DNA"/>
</dbReference>
<protein>
    <submittedName>
        <fullName evidence="3">Endonuclease YncB(Thermonuclease family)</fullName>
    </submittedName>
</protein>
<evidence type="ECO:0000256" key="1">
    <source>
        <dbReference type="SAM" id="SignalP"/>
    </source>
</evidence>
<evidence type="ECO:0000313" key="3">
    <source>
        <dbReference type="EMBL" id="RKQ89495.1"/>
    </source>
</evidence>
<dbReference type="SUPFAM" id="SSF50199">
    <property type="entry name" value="Staphylococcal nuclease"/>
    <property type="match status" value="1"/>
</dbReference>
<accession>A0A495CVS7</accession>
<dbReference type="Pfam" id="PF00565">
    <property type="entry name" value="SNase"/>
    <property type="match status" value="1"/>
</dbReference>
<dbReference type="SMART" id="SM00318">
    <property type="entry name" value="SNc"/>
    <property type="match status" value="1"/>
</dbReference>
<comment type="caution">
    <text evidence="3">The sequence shown here is derived from an EMBL/GenBank/DDBJ whole genome shotgun (WGS) entry which is preliminary data.</text>
</comment>
<feature type="domain" description="TNase-like" evidence="2">
    <location>
        <begin position="20"/>
        <end position="179"/>
    </location>
</feature>
<evidence type="ECO:0000259" key="2">
    <source>
        <dbReference type="PROSITE" id="PS50830"/>
    </source>
</evidence>
<dbReference type="RefSeq" id="WP_170150527.1">
    <property type="nucleotide sequence ID" value="NZ_RBIM01000010.1"/>
</dbReference>
<dbReference type="Proteomes" id="UP000273675">
    <property type="component" value="Unassembled WGS sequence"/>
</dbReference>
<dbReference type="GO" id="GO:0004519">
    <property type="term" value="F:endonuclease activity"/>
    <property type="evidence" value="ECO:0007669"/>
    <property type="project" value="UniProtKB-KW"/>
</dbReference>
<proteinExistence type="predicted"/>